<dbReference type="RefSeq" id="WP_024418740.1">
    <property type="nucleotide sequence ID" value="NZ_CEDT01000011.1"/>
</dbReference>
<sequence>MADTILILGNGFDLAMKRKTSYEDFLRFIDYFYIINKLGGANVSDSDINESVDRVKAQFNDCFSFVLGENVELLEYFRNLTVEEIIILFQNSIIEALHKENDDFQTVFLEFLNPKLHSWMGEFGEDLIDEVQGRIVTKQIPIKIEEVEKCFSEGLSFGVLNRASKYNLYIDFIRSNKSKLGRNWSSIELVIADLVEALSDIKENLQDYYALIKIEKNLSYIDISNLSYSIENFRHKLNYEAFKFILENLEREFENSPELSDVQLINNLNEKLVTDLKILTYLLELYLCYISKVDFESEKISKSKTVLDAIQSIKESKVINFNYTDTAWKLFDIPYINTHYIHGKIEQNRHKNSLNTMVFGIEDKDDEVESINSDLIPFQKFYQRTVKETGNDFELFFKPTKYNDMKHGIYSVGKIYPKNIIVFGHSVDPLDKEIFRKCFNLAEKGGYQYQFLFCYYNESAKLSIVKNLAIILGKNKLIELTGKNKIKFIKYDDVNRMKKELY</sequence>
<gene>
    <name evidence="1" type="ORF">I5V48_06985</name>
</gene>
<dbReference type="Pfam" id="PF14253">
    <property type="entry name" value="AbiH"/>
    <property type="match status" value="1"/>
</dbReference>
<dbReference type="Proteomes" id="UP000594569">
    <property type="component" value="Chromosome"/>
</dbReference>
<accession>A0A0Z8ESB2</accession>
<dbReference type="AlphaFoldDB" id="A0A0Z8ESB2"/>
<organism evidence="1 2">
    <name type="scientific">Streptococcus suis</name>
    <dbReference type="NCBI Taxonomy" id="1307"/>
    <lineage>
        <taxon>Bacteria</taxon>
        <taxon>Bacillati</taxon>
        <taxon>Bacillota</taxon>
        <taxon>Bacilli</taxon>
        <taxon>Lactobacillales</taxon>
        <taxon>Streptococcaceae</taxon>
        <taxon>Streptococcus</taxon>
    </lineage>
</organism>
<proteinExistence type="predicted"/>
<reference evidence="1 2" key="1">
    <citation type="submission" date="2020-12" db="EMBL/GenBank/DDBJ databases">
        <title>Nonconservative transfer and diversity of a new family of integrative and conjugative elements associated with antibiotic resistance in zoonotic pathogen Streptococcus suis.</title>
        <authorList>
            <person name="Huang J."/>
        </authorList>
    </citation>
    <scope>NUCLEOTIDE SEQUENCE [LARGE SCALE GENOMIC DNA]</scope>
    <source>
        <strain evidence="1 2">YZDH1</strain>
    </source>
</reference>
<dbReference type="InterPro" id="IPR025935">
    <property type="entry name" value="AbiH"/>
</dbReference>
<evidence type="ECO:0000313" key="1">
    <source>
        <dbReference type="EMBL" id="QPO25746.1"/>
    </source>
</evidence>
<evidence type="ECO:0000313" key="2">
    <source>
        <dbReference type="Proteomes" id="UP000594569"/>
    </source>
</evidence>
<name>A0A0Z8ESB2_STRSU</name>
<dbReference type="EMBL" id="CP065430">
    <property type="protein sequence ID" value="QPO25746.1"/>
    <property type="molecule type" value="Genomic_DNA"/>
</dbReference>
<protein>
    <submittedName>
        <fullName evidence="1">Uncharacterized protein</fullName>
    </submittedName>
</protein>